<gene>
    <name evidence="7" type="ORF">SCHCODRAFT_13095</name>
</gene>
<dbReference type="InterPro" id="IPR056536">
    <property type="entry name" value="TPR_NUP160_C"/>
</dbReference>
<dbReference type="STRING" id="578458.D8PLJ4"/>
<dbReference type="Pfam" id="PF23354">
    <property type="entry name" value="TPR_NUP160_120_M"/>
    <property type="match status" value="1"/>
</dbReference>
<feature type="domain" description="NUP160 C-terminal TPR" evidence="5">
    <location>
        <begin position="1103"/>
        <end position="1321"/>
    </location>
</feature>
<dbReference type="PANTHER" id="PTHR21286:SF0">
    <property type="entry name" value="NUCLEAR PORE COMPLEX PROTEIN NUP160"/>
    <property type="match status" value="1"/>
</dbReference>
<dbReference type="InterPro" id="IPR059141">
    <property type="entry name" value="Beta-prop_Nup120_160"/>
</dbReference>
<dbReference type="PANTHER" id="PTHR21286">
    <property type="entry name" value="NUCLEAR PORE COMPLEX PROTEIN NUP160"/>
    <property type="match status" value="1"/>
</dbReference>
<evidence type="ECO:0000259" key="4">
    <source>
        <dbReference type="Pfam" id="PF11715"/>
    </source>
</evidence>
<dbReference type="Pfam" id="PF11715">
    <property type="entry name" value="Beta-prop_Nup120_160"/>
    <property type="match status" value="1"/>
</dbReference>
<evidence type="ECO:0000256" key="2">
    <source>
        <dbReference type="ARBA" id="ARBA00022448"/>
    </source>
</evidence>
<dbReference type="InterPro" id="IPR056535">
    <property type="entry name" value="TPR_NUP160_M"/>
</dbReference>
<dbReference type="VEuPathDB" id="FungiDB:SCHCODRAFT_02577396"/>
<dbReference type="OMA" id="TLWKNNM"/>
<evidence type="ECO:0000256" key="1">
    <source>
        <dbReference type="ARBA" id="ARBA00004123"/>
    </source>
</evidence>
<comment type="subcellular location">
    <subcellularLocation>
        <location evidence="1">Nucleus</location>
    </subcellularLocation>
</comment>
<dbReference type="Pfam" id="PF23347">
    <property type="entry name" value="TPR_Nup160_C"/>
    <property type="match status" value="1"/>
</dbReference>
<dbReference type="HOGENOM" id="CLU_002799_0_0_1"/>
<name>D8PLJ4_SCHCM</name>
<evidence type="ECO:0000259" key="5">
    <source>
        <dbReference type="Pfam" id="PF23347"/>
    </source>
</evidence>
<protein>
    <submittedName>
        <fullName evidence="7">Uncharacterized protein</fullName>
    </submittedName>
</protein>
<keyword evidence="8" id="KW-1185">Reference proteome</keyword>
<dbReference type="InParanoid" id="D8PLJ4"/>
<proteinExistence type="predicted"/>
<dbReference type="InterPro" id="IPR021717">
    <property type="entry name" value="Nucleoporin_Nup160"/>
</dbReference>
<dbReference type="GO" id="GO:0017056">
    <property type="term" value="F:structural constituent of nuclear pore"/>
    <property type="evidence" value="ECO:0007669"/>
    <property type="project" value="TreeGrafter"/>
</dbReference>
<accession>D8PLJ4</accession>
<feature type="domain" description="Nucleoporin Nup120/160 beta-propeller" evidence="4">
    <location>
        <begin position="64"/>
        <end position="528"/>
    </location>
</feature>
<dbReference type="EMBL" id="GL377302">
    <property type="protein sequence ID" value="EFJ02037.1"/>
    <property type="molecule type" value="Genomic_DNA"/>
</dbReference>
<dbReference type="eggNOG" id="KOG4521">
    <property type="taxonomic scope" value="Eukaryota"/>
</dbReference>
<evidence type="ECO:0000313" key="7">
    <source>
        <dbReference type="EMBL" id="EFJ02037.1"/>
    </source>
</evidence>
<organism evidence="8">
    <name type="scientific">Schizophyllum commune (strain H4-8 / FGSC 9210)</name>
    <name type="common">Split gill fungus</name>
    <dbReference type="NCBI Taxonomy" id="578458"/>
    <lineage>
        <taxon>Eukaryota</taxon>
        <taxon>Fungi</taxon>
        <taxon>Dikarya</taxon>
        <taxon>Basidiomycota</taxon>
        <taxon>Agaricomycotina</taxon>
        <taxon>Agaricomycetes</taxon>
        <taxon>Agaricomycetidae</taxon>
        <taxon>Agaricales</taxon>
        <taxon>Schizophyllaceae</taxon>
        <taxon>Schizophyllum</taxon>
    </lineage>
</organism>
<sequence length="1328" mass="147441">MDDHFLVSASFSSLFSLEGDVIEVPTVRPADINNEPRRNNDLPNEHASLSLVNDKRVAGPVVLRVLNGGELIELATLKHNLVPLRFHFPSPVLPSPTFFYPSVDELHILAVTTIGSLYRIVITVYQDVHSGEFQWGELKTINEYPIGHGSGKLSGVAHARDPSCVVVGLDNGSLLRLDSMSMYAVGDEQWTESVSSDSGLRAKLSSLVYSSHAEGDKIISIATMPAWQSEDGLWDSTSDILPIWTLSRDRTLRMWKPHAGVSSIKVDASSTPSREVTPVPGVAQSQTHQVLLDAEPQTLVRVFKPVEHKDNICVIVFIPSPASPTSGGCFHVYEMRKTSFVLCGTIPCTVQTVGYHLQDFSVARDKLYALWDDHGRSIVQQMHINFEEAPNLSTTWRTFTYASQRELTPAYLDELLMGRPAVADTFLEALLSPGVFSSLTLKLAIEQYAADCRSLPGPMPQQLRESYANVAENIAAVVGCTVTLNRDPQTGLPMYDNYNVALKRDWEGFIARCREIERSARWPSCLGRSGDDILVVERERAGVAVRPDEAITVREAVEHGGVSQTYSILSVFWQLKSRLSPASLVAIENNVLRVLQSDKNFHLSGMVENQADVEQIISDDVQDEGLNAWMEGQLLKVGDLSHALAAAVELLVGGTVKGEDYEDDTIPAPLPEWQRELIAAFTAASIEARYSLCLAIFIYVYFCAEQKLLSTWEEPIIEELFGVFRGLVVLRFLSRQPAKPTPPAVGPAYRAPRPQPEFALLHRLVAESVRAAGDVELLDMVRAFIDTTGLLRSASPADVSSHEIDLCFRLRRLGATSVAHEVTLYFPLTHAMAYIRARLYLDCHRPDDAADMLMKVAGCLEREGLAKLLPDGPLTSEYAFAVHCSQLFKASNYVFHQVRFAQQALSLATDEDEMLILWEAIIKGNTALGYYEEAVAALIAAPDKLSFQELVTGLVYHICESGAIPKLVSLDLSPFQADVEEALSFKARNVDPRVRPHYSKVLYTWFMSRGNYGEAALTMYQRARKLAAVIVDPVSFANHVVEQLDAYLVAINALSLSDQQEPFIACPTVDHPRKKRRTSKYIPEERFKTDKLATNYGVDVIRLSDLEYEYALLNAQADLIRRDPAILQTQEFLLPPESIVLRLSSSNRFDAALTTARSLQVDMTDTFSRLTTQCLRLARGSVDVMLSDADWLLTDAVASWAGTPAEKGWRFLRDALARYDGRATDWRYTKAVYESIMSVGAQPPPWLVQVLEDNQHEYLVRASLKFDKLPDAVRHAVALVKKVSDTLTRGEPPRHASAAWLPYALIDQVLVAAESFDAPSCHDYSSAS</sequence>
<feature type="domain" description="NUP160 middle TPR" evidence="6">
    <location>
        <begin position="830"/>
        <end position="1056"/>
    </location>
</feature>
<evidence type="ECO:0000313" key="8">
    <source>
        <dbReference type="Proteomes" id="UP000007431"/>
    </source>
</evidence>
<dbReference type="Proteomes" id="UP000007431">
    <property type="component" value="Unassembled WGS sequence"/>
</dbReference>
<evidence type="ECO:0000259" key="6">
    <source>
        <dbReference type="Pfam" id="PF23354"/>
    </source>
</evidence>
<evidence type="ECO:0000256" key="3">
    <source>
        <dbReference type="ARBA" id="ARBA00023242"/>
    </source>
</evidence>
<keyword evidence="3" id="KW-0539">Nucleus</keyword>
<dbReference type="GO" id="GO:0005643">
    <property type="term" value="C:nuclear pore"/>
    <property type="evidence" value="ECO:0007669"/>
    <property type="project" value="TreeGrafter"/>
</dbReference>
<reference evidence="7 8" key="1">
    <citation type="journal article" date="2010" name="Nat. Biotechnol.">
        <title>Genome sequence of the model mushroom Schizophyllum commune.</title>
        <authorList>
            <person name="Ohm R.A."/>
            <person name="de Jong J.F."/>
            <person name="Lugones L.G."/>
            <person name="Aerts A."/>
            <person name="Kothe E."/>
            <person name="Stajich J.E."/>
            <person name="de Vries R.P."/>
            <person name="Record E."/>
            <person name="Levasseur A."/>
            <person name="Baker S.E."/>
            <person name="Bartholomew K.A."/>
            <person name="Coutinho P.M."/>
            <person name="Erdmann S."/>
            <person name="Fowler T.J."/>
            <person name="Gathman A.C."/>
            <person name="Lombard V."/>
            <person name="Henrissat B."/>
            <person name="Knabe N."/>
            <person name="Kuees U."/>
            <person name="Lilly W.W."/>
            <person name="Lindquist E."/>
            <person name="Lucas S."/>
            <person name="Magnuson J.K."/>
            <person name="Piumi F."/>
            <person name="Raudaskoski M."/>
            <person name="Salamov A."/>
            <person name="Schmutz J."/>
            <person name="Schwarze F.W.M.R."/>
            <person name="vanKuyk P.A."/>
            <person name="Horton J.S."/>
            <person name="Grigoriev I.V."/>
            <person name="Woesten H.A.B."/>
        </authorList>
    </citation>
    <scope>NUCLEOTIDE SEQUENCE [LARGE SCALE GENOMIC DNA]</scope>
    <source>
        <strain evidence="8">H4-8 / FGSC 9210</strain>
    </source>
</reference>
<keyword evidence="2" id="KW-0813">Transport</keyword>